<evidence type="ECO:0000256" key="2">
    <source>
        <dbReference type="ARBA" id="ARBA00023002"/>
    </source>
</evidence>
<protein>
    <submittedName>
        <fullName evidence="5">Iron-containing alcohol dehydrogenase</fullName>
    </submittedName>
</protein>
<dbReference type="PANTHER" id="PTHR11496">
    <property type="entry name" value="ALCOHOL DEHYDROGENASE"/>
    <property type="match status" value="1"/>
</dbReference>
<organism evidence="5 6">
    <name type="scientific">Sulfitobacter sabulilitoris</name>
    <dbReference type="NCBI Taxonomy" id="2562655"/>
    <lineage>
        <taxon>Bacteria</taxon>
        <taxon>Pseudomonadati</taxon>
        <taxon>Pseudomonadota</taxon>
        <taxon>Alphaproteobacteria</taxon>
        <taxon>Rhodobacterales</taxon>
        <taxon>Roseobacteraceae</taxon>
        <taxon>Sulfitobacter</taxon>
    </lineage>
</organism>
<comment type="similarity">
    <text evidence="1">Belongs to the iron-containing alcohol dehydrogenase family.</text>
</comment>
<feature type="domain" description="Fe-containing alcohol dehydrogenase-like C-terminal" evidence="4">
    <location>
        <begin position="187"/>
        <end position="377"/>
    </location>
</feature>
<keyword evidence="6" id="KW-1185">Reference proteome</keyword>
<evidence type="ECO:0000259" key="4">
    <source>
        <dbReference type="Pfam" id="PF25137"/>
    </source>
</evidence>
<dbReference type="Pfam" id="PF25137">
    <property type="entry name" value="ADH_Fe_C"/>
    <property type="match status" value="1"/>
</dbReference>
<dbReference type="Gene3D" id="3.40.50.1970">
    <property type="match status" value="1"/>
</dbReference>
<keyword evidence="2" id="KW-0560">Oxidoreductase</keyword>
<dbReference type="InterPro" id="IPR039697">
    <property type="entry name" value="Alcohol_dehydrogenase_Fe"/>
</dbReference>
<reference evidence="5 6" key="1">
    <citation type="submission" date="2019-05" db="EMBL/GenBank/DDBJ databases">
        <title>Sulfitobacter sabulilitoris sp. nov., isolated from a marine sand.</title>
        <authorList>
            <person name="Yoon J.-H."/>
        </authorList>
    </citation>
    <scope>NUCLEOTIDE SEQUENCE [LARGE SCALE GENOMIC DNA]</scope>
    <source>
        <strain evidence="5 6">HSMS-29</strain>
    </source>
</reference>
<comment type="caution">
    <text evidence="5">The sequence shown here is derived from an EMBL/GenBank/DDBJ whole genome shotgun (WGS) entry which is preliminary data.</text>
</comment>
<evidence type="ECO:0000256" key="1">
    <source>
        <dbReference type="ARBA" id="ARBA00007358"/>
    </source>
</evidence>
<name>A0A5S3PIG7_9RHOB</name>
<dbReference type="Gene3D" id="1.20.1090.10">
    <property type="entry name" value="Dehydroquinate synthase-like - alpha domain"/>
    <property type="match status" value="1"/>
</dbReference>
<dbReference type="AlphaFoldDB" id="A0A5S3PIG7"/>
<dbReference type="CDD" id="cd08183">
    <property type="entry name" value="Fe-ADH-like"/>
    <property type="match status" value="1"/>
</dbReference>
<evidence type="ECO:0000313" key="5">
    <source>
        <dbReference type="EMBL" id="TMM54154.1"/>
    </source>
</evidence>
<dbReference type="SUPFAM" id="SSF56796">
    <property type="entry name" value="Dehydroquinate synthase-like"/>
    <property type="match status" value="1"/>
</dbReference>
<proteinExistence type="inferred from homology"/>
<dbReference type="InterPro" id="IPR001670">
    <property type="entry name" value="ADH_Fe/GldA"/>
</dbReference>
<feature type="domain" description="Alcohol dehydrogenase iron-type/glycerol dehydrogenase GldA" evidence="3">
    <location>
        <begin position="11"/>
        <end position="176"/>
    </location>
</feature>
<dbReference type="RefSeq" id="WP_138660328.1">
    <property type="nucleotide sequence ID" value="NZ_VANS01000001.1"/>
</dbReference>
<dbReference type="PANTHER" id="PTHR11496:SF102">
    <property type="entry name" value="ALCOHOL DEHYDROGENASE 4"/>
    <property type="match status" value="1"/>
</dbReference>
<dbReference type="OrthoDB" id="9815791at2"/>
<dbReference type="GO" id="GO:0046872">
    <property type="term" value="F:metal ion binding"/>
    <property type="evidence" value="ECO:0007669"/>
    <property type="project" value="InterPro"/>
</dbReference>
<evidence type="ECO:0000259" key="3">
    <source>
        <dbReference type="Pfam" id="PF00465"/>
    </source>
</evidence>
<sequence>MHPFSFETAGRILFGRGVLRDAHVQVAEFGSRILLVRGGSVPQADTLASELTGFGCKLRQHRSIGEPTVGAVEAAVSAGRAHDATAVVAIGGGSVIDLGKAAAALIPGPGDVMDHLEGVGGGIPLEQSPLPFVAIPSTAGTGAEVTKNAVIGVPEAGRKVSLRDARMLANLAIVDPGLTDGAPRDLTLAAGLDAITQLIEPYLSSRATPMTDALCQQATPMGLAALMRLMEGEDAGARDRMAYASLMGGLALANAGLGAVHGLAGVIGGRFDAPHGALCGRLLPPVLTENRRALALAGLDLGRLDRVDAWLADALGVTRDTAVDALAQRLDDLGLPRLGGWLGDDPDLDAVARDAAGSSSMKANPVALPPDALARILDAAL</sequence>
<dbReference type="EMBL" id="VANS01000001">
    <property type="protein sequence ID" value="TMM54154.1"/>
    <property type="molecule type" value="Genomic_DNA"/>
</dbReference>
<dbReference type="InterPro" id="IPR056798">
    <property type="entry name" value="ADH_Fe_C"/>
</dbReference>
<dbReference type="Pfam" id="PF00465">
    <property type="entry name" value="Fe-ADH"/>
    <property type="match status" value="1"/>
</dbReference>
<gene>
    <name evidence="5" type="ORF">FDT80_00705</name>
</gene>
<dbReference type="GO" id="GO:0004022">
    <property type="term" value="F:alcohol dehydrogenase (NAD+) activity"/>
    <property type="evidence" value="ECO:0007669"/>
    <property type="project" value="TreeGrafter"/>
</dbReference>
<accession>A0A5S3PIG7</accession>
<evidence type="ECO:0000313" key="6">
    <source>
        <dbReference type="Proteomes" id="UP000309550"/>
    </source>
</evidence>
<dbReference type="Proteomes" id="UP000309550">
    <property type="component" value="Unassembled WGS sequence"/>
</dbReference>